<dbReference type="AlphaFoldDB" id="A0A9W6V2B7"/>
<dbReference type="InterPro" id="IPR021214">
    <property type="entry name" value="DUF2568"/>
</dbReference>
<comment type="caution">
    <text evidence="2">The sequence shown here is derived from an EMBL/GenBank/DDBJ whole genome shotgun (WGS) entry which is preliminary data.</text>
</comment>
<dbReference type="EMBL" id="BSSA01000005">
    <property type="protein sequence ID" value="GLW69845.1"/>
    <property type="molecule type" value="Genomic_DNA"/>
</dbReference>
<evidence type="ECO:0008006" key="4">
    <source>
        <dbReference type="Google" id="ProtNLM"/>
    </source>
</evidence>
<evidence type="ECO:0000313" key="2">
    <source>
        <dbReference type="EMBL" id="GLW69845.1"/>
    </source>
</evidence>
<feature type="transmembrane region" description="Helical" evidence="1">
    <location>
        <begin position="79"/>
        <end position="98"/>
    </location>
</feature>
<keyword evidence="1" id="KW-0472">Membrane</keyword>
<dbReference type="Proteomes" id="UP001165041">
    <property type="component" value="Unassembled WGS sequence"/>
</dbReference>
<feature type="transmembrane region" description="Helical" evidence="1">
    <location>
        <begin position="47"/>
        <end position="67"/>
    </location>
</feature>
<sequence>MAGERAGAVVRKVMTGTQLLLRLLLELASLVALAVGGYGAWPDGPVVLRVLIALVLVALAVVLWGRYAAPRRPVRNSAALWYGVQLLIWGGSVALLAFGGHPGWALGLGAVMVANTAVLWSLGEWSPAVER</sequence>
<evidence type="ECO:0000313" key="3">
    <source>
        <dbReference type="Proteomes" id="UP001165041"/>
    </source>
</evidence>
<accession>A0A9W6V2B7</accession>
<proteinExistence type="predicted"/>
<dbReference type="Pfam" id="PF10823">
    <property type="entry name" value="DUF2568"/>
    <property type="match status" value="1"/>
</dbReference>
<feature type="transmembrane region" description="Helical" evidence="1">
    <location>
        <begin position="20"/>
        <end position="41"/>
    </location>
</feature>
<keyword evidence="1" id="KW-1133">Transmembrane helix</keyword>
<gene>
    <name evidence="2" type="ORF">Kpho02_21440</name>
</gene>
<organism evidence="2 3">
    <name type="scientific">Kitasatospora phosalacinea</name>
    <dbReference type="NCBI Taxonomy" id="2065"/>
    <lineage>
        <taxon>Bacteria</taxon>
        <taxon>Bacillati</taxon>
        <taxon>Actinomycetota</taxon>
        <taxon>Actinomycetes</taxon>
        <taxon>Kitasatosporales</taxon>
        <taxon>Streptomycetaceae</taxon>
        <taxon>Kitasatospora</taxon>
    </lineage>
</organism>
<protein>
    <recommendedName>
        <fullName evidence="4">DUF2568 domain-containing protein</fullName>
    </recommendedName>
</protein>
<feature type="transmembrane region" description="Helical" evidence="1">
    <location>
        <begin position="104"/>
        <end position="122"/>
    </location>
</feature>
<keyword evidence="1" id="KW-0812">Transmembrane</keyword>
<evidence type="ECO:0000256" key="1">
    <source>
        <dbReference type="SAM" id="Phobius"/>
    </source>
</evidence>
<name>A0A9W6V2B7_9ACTN</name>
<reference evidence="2" key="1">
    <citation type="submission" date="2023-02" db="EMBL/GenBank/DDBJ databases">
        <title>Kitasatospora phosalacinea NBRC 14627.</title>
        <authorList>
            <person name="Ichikawa N."/>
            <person name="Sato H."/>
            <person name="Tonouchi N."/>
        </authorList>
    </citation>
    <scope>NUCLEOTIDE SEQUENCE</scope>
    <source>
        <strain evidence="2">NBRC 14627</strain>
    </source>
</reference>